<evidence type="ECO:0000256" key="4">
    <source>
        <dbReference type="ARBA" id="ARBA00023125"/>
    </source>
</evidence>
<dbReference type="GO" id="GO:0005634">
    <property type="term" value="C:nucleus"/>
    <property type="evidence" value="ECO:0007669"/>
    <property type="project" value="UniProtKB-SubCell"/>
</dbReference>
<dbReference type="AlphaFoldDB" id="A0AA35NPK1"/>
<proteinExistence type="inferred from homology"/>
<feature type="compositionally biased region" description="Polar residues" evidence="8">
    <location>
        <begin position="479"/>
        <end position="489"/>
    </location>
</feature>
<feature type="compositionally biased region" description="Polar residues" evidence="8">
    <location>
        <begin position="302"/>
        <end position="313"/>
    </location>
</feature>
<feature type="coiled-coil region" evidence="7">
    <location>
        <begin position="438"/>
        <end position="468"/>
    </location>
</feature>
<evidence type="ECO:0000256" key="3">
    <source>
        <dbReference type="ARBA" id="ARBA00023015"/>
    </source>
</evidence>
<evidence type="ECO:0000313" key="11">
    <source>
        <dbReference type="Proteomes" id="UP001162090"/>
    </source>
</evidence>
<feature type="compositionally biased region" description="Polar residues" evidence="8">
    <location>
        <begin position="286"/>
        <end position="295"/>
    </location>
</feature>
<dbReference type="EMBL" id="OX365916">
    <property type="protein sequence ID" value="CAI4059994.1"/>
    <property type="molecule type" value="Genomic_DNA"/>
</dbReference>
<keyword evidence="6" id="KW-0539">Nucleus</keyword>
<dbReference type="GO" id="GO:0043565">
    <property type="term" value="F:sequence-specific DNA binding"/>
    <property type="evidence" value="ECO:0007669"/>
    <property type="project" value="UniProtKB-ARBA"/>
</dbReference>
<keyword evidence="5" id="KW-0804">Transcription</keyword>
<name>A0AA35NPK1_SACUV</name>
<keyword evidence="4" id="KW-0238">DNA-binding</keyword>
<dbReference type="SMART" id="SM00338">
    <property type="entry name" value="BRLZ"/>
    <property type="match status" value="1"/>
</dbReference>
<keyword evidence="3" id="KW-0805">Transcription regulation</keyword>
<dbReference type="GO" id="GO:0001228">
    <property type="term" value="F:DNA-binding transcription activator activity, RNA polymerase II-specific"/>
    <property type="evidence" value="ECO:0007669"/>
    <property type="project" value="UniProtKB-ARBA"/>
</dbReference>
<evidence type="ECO:0000256" key="8">
    <source>
        <dbReference type="SAM" id="MobiDB-lite"/>
    </source>
</evidence>
<protein>
    <recommendedName>
        <fullName evidence="9">BZIP domain-containing protein</fullName>
    </recommendedName>
</protein>
<dbReference type="PROSITE" id="PS00036">
    <property type="entry name" value="BZIP_BASIC"/>
    <property type="match status" value="1"/>
</dbReference>
<feature type="region of interest" description="Disordered" evidence="8">
    <location>
        <begin position="468"/>
        <end position="489"/>
    </location>
</feature>
<dbReference type="PROSITE" id="PS50217">
    <property type="entry name" value="BZIP"/>
    <property type="match status" value="1"/>
</dbReference>
<dbReference type="Pfam" id="PF00170">
    <property type="entry name" value="bZIP_1"/>
    <property type="match status" value="1"/>
</dbReference>
<gene>
    <name evidence="10" type="primary">SUVC05G1200</name>
    <name evidence="10" type="ORF">SUVC_05G1200</name>
</gene>
<dbReference type="InterPro" id="IPR046347">
    <property type="entry name" value="bZIP_sf"/>
</dbReference>
<organism evidence="10 11">
    <name type="scientific">Saccharomyces uvarum</name>
    <name type="common">Yeast</name>
    <name type="synonym">Saccharomyces bayanus var. uvarum</name>
    <dbReference type="NCBI Taxonomy" id="230603"/>
    <lineage>
        <taxon>Eukaryota</taxon>
        <taxon>Fungi</taxon>
        <taxon>Dikarya</taxon>
        <taxon>Ascomycota</taxon>
        <taxon>Saccharomycotina</taxon>
        <taxon>Saccharomycetes</taxon>
        <taxon>Saccharomycetales</taxon>
        <taxon>Saccharomycetaceae</taxon>
        <taxon>Saccharomyces</taxon>
    </lineage>
</organism>
<evidence type="ECO:0000256" key="1">
    <source>
        <dbReference type="ARBA" id="ARBA00004123"/>
    </source>
</evidence>
<comment type="similarity">
    <text evidence="2">Belongs to the bZIP family.</text>
</comment>
<dbReference type="InterPro" id="IPR004827">
    <property type="entry name" value="bZIP"/>
</dbReference>
<keyword evidence="7" id="KW-0175">Coiled coil</keyword>
<feature type="region of interest" description="Disordered" evidence="8">
    <location>
        <begin position="267"/>
        <end position="314"/>
    </location>
</feature>
<evidence type="ECO:0000256" key="6">
    <source>
        <dbReference type="ARBA" id="ARBA00023242"/>
    </source>
</evidence>
<evidence type="ECO:0000256" key="7">
    <source>
        <dbReference type="SAM" id="Coils"/>
    </source>
</evidence>
<dbReference type="InterPro" id="IPR051027">
    <property type="entry name" value="bZIP_transcription_factors"/>
</dbReference>
<accession>A0AA35NPK1</accession>
<dbReference type="SUPFAM" id="SSF57959">
    <property type="entry name" value="Leucine zipper domain"/>
    <property type="match status" value="1"/>
</dbReference>
<dbReference type="FunFam" id="1.20.5.170:FF:000053">
    <property type="entry name" value="BZIP transcription factor AtfA"/>
    <property type="match status" value="1"/>
</dbReference>
<evidence type="ECO:0000256" key="2">
    <source>
        <dbReference type="ARBA" id="ARBA00007163"/>
    </source>
</evidence>
<feature type="domain" description="BZIP" evidence="9">
    <location>
        <begin position="408"/>
        <end position="469"/>
    </location>
</feature>
<evidence type="ECO:0000313" key="10">
    <source>
        <dbReference type="EMBL" id="CAI4059994.1"/>
    </source>
</evidence>
<evidence type="ECO:0000256" key="5">
    <source>
        <dbReference type="ARBA" id="ARBA00023163"/>
    </source>
</evidence>
<feature type="compositionally biased region" description="Low complexity" evidence="8">
    <location>
        <begin position="269"/>
        <end position="285"/>
    </location>
</feature>
<comment type="subcellular location">
    <subcellularLocation>
        <location evidence="1">Nucleus</location>
    </subcellularLocation>
</comment>
<dbReference type="PANTHER" id="PTHR19304">
    <property type="entry name" value="CYCLIC-AMP RESPONSE ELEMENT BINDING PROTEIN"/>
    <property type="match status" value="1"/>
</dbReference>
<sequence length="513" mass="56017">MDYKNDFIASPELLLNSRNNSSVYTDLLSASNASKELKCKQQLQPQPQPQPQPVGLVNANFNPYHQNTLNDRSVQENLGPMFQPFGVDITHMPITNPPIFQSSLPAFDQPLHKRRISISNGQISQLGEDLETVENLYSVEPPFLSSKTEHTPDPQLVTNPSTVTYPSFGSNELPNLSQPQATIVPEVAPQASAQNIFPPPTPFDSSTSLHLSAATAAAAAAAATAASPVPRNNAAINQAYINMQLRLQAQMQNQVWKSAQVHVNPSTPASACSLSSSASSSSSSCQNSHDQNNENPPIYSSIPHNGNKNTACNNAIPKDATSHAVDVPYGPKHLDANLTNVYLKQEYNETIPAASNNINNGLVVPNQSASSPALVSVTTANAQFINEPFPRKSNTNSGDVETSAKAWKRARLLERNRIAASKCRQRKKMSQLQLQKEFDQISKENKVMKKKLENYEKLVQKMKKISKLHSQECPPPISTDGNPASRNTQYHTSDICASLKMIEEMIKSSSLDG</sequence>
<evidence type="ECO:0000259" key="9">
    <source>
        <dbReference type="PROSITE" id="PS50217"/>
    </source>
</evidence>
<dbReference type="Gene3D" id="1.20.5.170">
    <property type="match status" value="1"/>
</dbReference>
<reference evidence="10" key="1">
    <citation type="submission" date="2022-10" db="EMBL/GenBank/DDBJ databases">
        <authorList>
            <person name="Byrne P K."/>
        </authorList>
    </citation>
    <scope>NUCLEOTIDE SEQUENCE</scope>
    <source>
        <strain evidence="10">CBS7001</strain>
    </source>
</reference>
<dbReference type="Proteomes" id="UP001162090">
    <property type="component" value="Chromosome 5"/>
</dbReference>
<dbReference type="CDD" id="cd14687">
    <property type="entry name" value="bZIP_ATF2"/>
    <property type="match status" value="1"/>
</dbReference>